<gene>
    <name evidence="2" type="ORF">FIBRA_08463</name>
</gene>
<evidence type="ECO:0000313" key="3">
    <source>
        <dbReference type="Proteomes" id="UP000006352"/>
    </source>
</evidence>
<accession>J4GHG7</accession>
<evidence type="ECO:0000313" key="2">
    <source>
        <dbReference type="EMBL" id="CCM06218.1"/>
    </source>
</evidence>
<dbReference type="OrthoDB" id="5210591at2759"/>
<dbReference type="HOGENOM" id="CLU_064976_0_0_1"/>
<dbReference type="PANTHER" id="PTHR21310:SF15">
    <property type="entry name" value="AMINOGLYCOSIDE PHOSPHOTRANSFERASE DOMAIN-CONTAINING PROTEIN"/>
    <property type="match status" value="1"/>
</dbReference>
<dbReference type="AlphaFoldDB" id="J4GHG7"/>
<dbReference type="GeneID" id="24101118"/>
<organism evidence="2 3">
    <name type="scientific">Fibroporia radiculosa</name>
    <dbReference type="NCBI Taxonomy" id="599839"/>
    <lineage>
        <taxon>Eukaryota</taxon>
        <taxon>Fungi</taxon>
        <taxon>Dikarya</taxon>
        <taxon>Basidiomycota</taxon>
        <taxon>Agaricomycotina</taxon>
        <taxon>Agaricomycetes</taxon>
        <taxon>Polyporales</taxon>
        <taxon>Fibroporiaceae</taxon>
        <taxon>Fibroporia</taxon>
    </lineage>
</organism>
<dbReference type="PANTHER" id="PTHR21310">
    <property type="entry name" value="AMINOGLYCOSIDE PHOSPHOTRANSFERASE-RELATED-RELATED"/>
    <property type="match status" value="1"/>
</dbReference>
<dbReference type="EMBL" id="HE797250">
    <property type="protein sequence ID" value="CCM06218.1"/>
    <property type="molecule type" value="Genomic_DNA"/>
</dbReference>
<sequence>MNIQADIPSARLDVTREQAQRVLNHHCDGSAPISSFEELLDKGFSAFTPTKTYVLLLSDGSAYVLKVSPPSPPASSETYAPNSLSAEHAFLQLLIKQTSVPQPTAHALDTSLTIVPYQYLLLSRPRGVPLSHARTSGALTARQVLLLELRIGAYLKQLHDVQNDWFGLPTQEHDGLYSWQEAFTLSLESLLMDAQTRGVTLAYENVRRYLSRAIGSFLFDDCEVPSLVSFAGDEDTIVVDLEAREGDEVPITSFLSFSHALWGDPLLETILLDPSAALMEGYGGTLIVFTRQKTKRMWYTLFLALMVLVQHAQPTGATGPHYDDKVEWARRTLDKCVDELKDAPCY</sequence>
<evidence type="ECO:0000259" key="1">
    <source>
        <dbReference type="Pfam" id="PF01636"/>
    </source>
</evidence>
<dbReference type="InterPro" id="IPR011009">
    <property type="entry name" value="Kinase-like_dom_sf"/>
</dbReference>
<feature type="domain" description="Aminoglycoside phosphotransferase" evidence="1">
    <location>
        <begin position="52"/>
        <end position="204"/>
    </location>
</feature>
<name>J4GHG7_9APHY</name>
<dbReference type="RefSeq" id="XP_012185501.1">
    <property type="nucleotide sequence ID" value="XM_012330111.1"/>
</dbReference>
<dbReference type="Pfam" id="PF01636">
    <property type="entry name" value="APH"/>
    <property type="match status" value="1"/>
</dbReference>
<dbReference type="InterPro" id="IPR002575">
    <property type="entry name" value="Aminoglycoside_PTrfase"/>
</dbReference>
<reference evidence="2 3" key="1">
    <citation type="journal article" date="2012" name="Appl. Environ. Microbiol.">
        <title>Short-read sequencing for genomic analysis of the brown rot fungus Fibroporia radiculosa.</title>
        <authorList>
            <person name="Tang J.D."/>
            <person name="Perkins A.D."/>
            <person name="Sonstegard T.S."/>
            <person name="Schroeder S.G."/>
            <person name="Burgess S.C."/>
            <person name="Diehl S.V."/>
        </authorList>
    </citation>
    <scope>NUCLEOTIDE SEQUENCE [LARGE SCALE GENOMIC DNA]</scope>
    <source>
        <strain evidence="2 3">TFFH 294</strain>
    </source>
</reference>
<dbReference type="Proteomes" id="UP000006352">
    <property type="component" value="Unassembled WGS sequence"/>
</dbReference>
<proteinExistence type="predicted"/>
<dbReference type="InParanoid" id="J4GHG7"/>
<protein>
    <recommendedName>
        <fullName evidence="1">Aminoglycoside phosphotransferase domain-containing protein</fullName>
    </recommendedName>
</protein>
<dbReference type="InterPro" id="IPR051678">
    <property type="entry name" value="AGP_Transferase"/>
</dbReference>
<dbReference type="SUPFAM" id="SSF56112">
    <property type="entry name" value="Protein kinase-like (PK-like)"/>
    <property type="match status" value="1"/>
</dbReference>
<keyword evidence="3" id="KW-1185">Reference proteome</keyword>